<keyword evidence="15" id="KW-0547">Nucleotide-binding</keyword>
<evidence type="ECO:0000256" key="1">
    <source>
        <dbReference type="ARBA" id="ARBA00004245"/>
    </source>
</evidence>
<dbReference type="GO" id="GO:0051707">
    <property type="term" value="P:response to other organism"/>
    <property type="evidence" value="ECO:0007669"/>
    <property type="project" value="UniProtKB-ARBA"/>
</dbReference>
<gene>
    <name evidence="32" type="ORF">Tci_003857</name>
</gene>
<keyword evidence="18" id="KW-0067">ATP-binding</keyword>
<dbReference type="PROSITE" id="PS50011">
    <property type="entry name" value="PROTEIN_KINASE_DOM"/>
    <property type="match status" value="1"/>
</dbReference>
<comment type="catalytic activity">
    <reaction evidence="28">
        <text>L-seryl-[protein] + ATP = O-phospho-L-seryl-[protein] + ADP + H(+)</text>
        <dbReference type="Rhea" id="RHEA:17989"/>
        <dbReference type="Rhea" id="RHEA-COMP:9863"/>
        <dbReference type="Rhea" id="RHEA-COMP:11604"/>
        <dbReference type="ChEBI" id="CHEBI:15378"/>
        <dbReference type="ChEBI" id="CHEBI:29999"/>
        <dbReference type="ChEBI" id="CHEBI:30616"/>
        <dbReference type="ChEBI" id="CHEBI:83421"/>
        <dbReference type="ChEBI" id="CHEBI:456216"/>
        <dbReference type="EC" id="2.7.11.1"/>
    </reaction>
</comment>
<dbReference type="GO" id="GO:0005885">
    <property type="term" value="C:Arp2/3 protein complex"/>
    <property type="evidence" value="ECO:0007669"/>
    <property type="project" value="InterPro"/>
</dbReference>
<dbReference type="FunFam" id="3.30.1460.20:FF:000006">
    <property type="entry name" value="Arp2/3 complex 34 kDa subunit"/>
    <property type="match status" value="1"/>
</dbReference>
<dbReference type="GO" id="GO:0042995">
    <property type="term" value="C:cell projection"/>
    <property type="evidence" value="ECO:0007669"/>
    <property type="project" value="UniProtKB-SubCell"/>
</dbReference>
<dbReference type="GO" id="GO:0005524">
    <property type="term" value="F:ATP binding"/>
    <property type="evidence" value="ECO:0007669"/>
    <property type="project" value="UniProtKB-KW"/>
</dbReference>
<dbReference type="PROSITE" id="PS00108">
    <property type="entry name" value="PROTEIN_KINASE_ST"/>
    <property type="match status" value="1"/>
</dbReference>
<keyword evidence="17" id="KW-0221">Differentiation</keyword>
<dbReference type="Pfam" id="PF00069">
    <property type="entry name" value="Pkinase"/>
    <property type="match status" value="1"/>
</dbReference>
<evidence type="ECO:0000256" key="21">
    <source>
        <dbReference type="ARBA" id="ARBA00023170"/>
    </source>
</evidence>
<evidence type="ECO:0000256" key="25">
    <source>
        <dbReference type="ARBA" id="ARBA00023273"/>
    </source>
</evidence>
<sequence length="1284" mass="141510">MILLQSQSRYLLQILTNRLNNIEKGVELDCHWVEFDDVRYHIQASIKNPHLLHLSVSLPTPPPETAFSSGLPLGAIEAIKAAYGTVVHILDPPRDGFNLTVKLNLSKLPPNEENRQALLIKIASVREVVMGAPLRVILKRLASRSAPSNAGVLVALVHRPNESFFLVPQVDKATVVFPMRFNDSVDTVLATSFLQEFVEARRTAGLNNAPACLWSSSPPNELKEAPEQALSANAGFVSFVISPRHVEGKKLDKTVWSLSTFHAYVNYHVKCSEGFMHTRMRRRVESLIQALDRAKPDESANIAAHGKSFKRLSIDESRGNSHSKQASILVSLKQSFGVSDHPSLVTWNLSHYASLCSNWARITCDNTTFFISSLDISSLNLSGTLSPVITQLRSLENISVDGNGFSGAFPRTIHELKKLRFLNISNNMFSGGLEFEFTMLTKLQVLDAYNNNFTGSLPLGVSRLPSLTYLNLGGNYFSGDIPPSYGDLKLLNFLHLGGNDLKGVLPSHLGSLTNLTHLLLGYFNEFDSGIPVEFGKLVNLIHLDLSNCGLHGEVPKELGNSTKLDTLFLQTNRLTGSIPTELSNLINLKYLDLSNNQLVGEVPAEFSALTELTILNLFINRLHGDVSIFVADLPKLESLSLWDNNFTGTIPPMLGRYGNLKHLDLSSNKLTGTIPKFLCFGRKLETLILFDNFLFGPLPDDLGKCESLSRVRMGQNYLSGSLPNGFLYLPLLSLVELQNNYLAGKLQGSNAIPSKFLAQLNLSNNRFFGSLPSSFGNFSGLKVLLLNGNKLSGEVPSEIGDLKSVLKLDFSRNNFSGEIPLKISQCSSLTYLDLSRNELTGSIPSQLSQLHILNYLNVSWNHLNQTLPIEFGSMKSLTSADFSYNNLSGSIPETGQYSLYKSISFQGNPNLCGPFLKRPCNDSSSTLPLQTNHQVDSKTSKVPAKYKLVFALGLLVCSLAFVILAVIKTRKMRTQSKPKWKLTAFQKLEFGSEDILECLKDNNIIGQGGAGVVYGGTMPNGEQVAIKKLGTSKNGGSHDSGLSAEILTLGSIRHRYIVRLMALCSNKETNLLVYEYMPNGSLGELLHGKKGGCVLKWGTRLKIAIEAAKGLCYLHHDCSPLIIHRDVKSNNILLSSDFEAHVADFGLAKFMQDGGASECMSAIAGSYGYIAPEYAYTLKIDEKSDVYSYGVVLLELITGRRPVGDFGEDGLDIVRWSKTQTNGTKEEVGKILDERLKRVPLDEAKQVFFVAMLCVQEHNVERPTMREVVQMLAQAKQPNTFQMH</sequence>
<comment type="function">
    <text evidence="29">Functions as actin-binding component of the Arp2/3 complex which is involved in regulation of actin polymerization and together with an activating nucleation-promoting factor (NPF) mediates the formation of branched actin networks. Seems to contact the mother actin filament. Arp2/3 complex plays a critical role in the control of cell morphogenesis via the modulation of cell polarity development.</text>
</comment>
<dbReference type="InterPro" id="IPR032675">
    <property type="entry name" value="LRR_dom_sf"/>
</dbReference>
<dbReference type="GO" id="GO:0050793">
    <property type="term" value="P:regulation of developmental process"/>
    <property type="evidence" value="ECO:0007669"/>
    <property type="project" value="UniProtKB-ARBA"/>
</dbReference>
<dbReference type="InterPro" id="IPR000719">
    <property type="entry name" value="Prot_kinase_dom"/>
</dbReference>
<evidence type="ECO:0000256" key="27">
    <source>
        <dbReference type="ARBA" id="ARBA00047899"/>
    </source>
</evidence>
<dbReference type="FunFam" id="1.10.510.10:FF:000201">
    <property type="entry name" value="Leucine-rich repeat receptor-like serine/threonine-protein kinase"/>
    <property type="match status" value="1"/>
</dbReference>
<dbReference type="Gene3D" id="3.30.200.20">
    <property type="entry name" value="Phosphorylase Kinase, domain 1"/>
    <property type="match status" value="1"/>
</dbReference>
<keyword evidence="19 30" id="KW-1133">Transmembrane helix</keyword>
<comment type="similarity">
    <text evidence="5">Belongs to the protein kinase superfamily. Ser/Thr protein kinase family.</text>
</comment>
<keyword evidence="11" id="KW-0808">Transferase</keyword>
<dbReference type="Pfam" id="PF00560">
    <property type="entry name" value="LRR_1"/>
    <property type="match status" value="8"/>
</dbReference>
<dbReference type="FunFam" id="3.80.10.10:FF:000095">
    <property type="entry name" value="LRR receptor-like serine/threonine-protein kinase GSO1"/>
    <property type="match status" value="1"/>
</dbReference>
<dbReference type="Pfam" id="PF08263">
    <property type="entry name" value="LRRNT_2"/>
    <property type="match status" value="1"/>
</dbReference>
<dbReference type="SMART" id="SM00220">
    <property type="entry name" value="S_TKc"/>
    <property type="match status" value="1"/>
</dbReference>
<comment type="subcellular location">
    <subcellularLocation>
        <location evidence="2">Cell membrane</location>
        <topology evidence="2">Single-pass type I membrane protein</topology>
    </subcellularLocation>
    <subcellularLocation>
        <location evidence="3">Cell projection</location>
    </subcellularLocation>
    <subcellularLocation>
        <location evidence="1">Cytoplasm</location>
        <location evidence="1">Cytoskeleton</location>
    </subcellularLocation>
</comment>
<evidence type="ECO:0000256" key="16">
    <source>
        <dbReference type="ARBA" id="ARBA00022777"/>
    </source>
</evidence>
<keyword evidence="10" id="KW-0433">Leucine-rich repeat</keyword>
<keyword evidence="13" id="KW-0732">Signal</keyword>
<dbReference type="SMART" id="SM00369">
    <property type="entry name" value="LRR_TYP"/>
    <property type="match status" value="8"/>
</dbReference>
<evidence type="ECO:0000256" key="7">
    <source>
        <dbReference type="ARBA" id="ARBA00022473"/>
    </source>
</evidence>
<keyword evidence="25" id="KW-0966">Cell projection</keyword>
<comment type="caution">
    <text evidence="32">The sequence shown here is derived from an EMBL/GenBank/DDBJ whole genome shotgun (WGS) entry which is preliminary data.</text>
</comment>
<evidence type="ECO:0000256" key="10">
    <source>
        <dbReference type="ARBA" id="ARBA00022614"/>
    </source>
</evidence>
<dbReference type="InterPro" id="IPR003591">
    <property type="entry name" value="Leu-rich_rpt_typical-subtyp"/>
</dbReference>
<evidence type="ECO:0000256" key="30">
    <source>
        <dbReference type="SAM" id="Phobius"/>
    </source>
</evidence>
<dbReference type="GO" id="GO:0005886">
    <property type="term" value="C:plasma membrane"/>
    <property type="evidence" value="ECO:0007669"/>
    <property type="project" value="UniProtKB-SubCell"/>
</dbReference>
<evidence type="ECO:0000256" key="28">
    <source>
        <dbReference type="ARBA" id="ARBA00048679"/>
    </source>
</evidence>
<keyword evidence="14" id="KW-0677">Repeat</keyword>
<dbReference type="InterPro" id="IPR001611">
    <property type="entry name" value="Leu-rich_rpt"/>
</dbReference>
<dbReference type="FunFam" id="3.30.1460.20:FF:000007">
    <property type="entry name" value="Arp2/3 complex 34 kDa subunit"/>
    <property type="match status" value="1"/>
</dbReference>
<evidence type="ECO:0000256" key="11">
    <source>
        <dbReference type="ARBA" id="ARBA00022679"/>
    </source>
</evidence>
<keyword evidence="20 30" id="KW-0472">Membrane</keyword>
<evidence type="ECO:0000256" key="17">
    <source>
        <dbReference type="ARBA" id="ARBA00022782"/>
    </source>
</evidence>
<evidence type="ECO:0000256" key="24">
    <source>
        <dbReference type="ARBA" id="ARBA00023212"/>
    </source>
</evidence>
<dbReference type="InterPro" id="IPR008271">
    <property type="entry name" value="Ser/Thr_kinase_AS"/>
</dbReference>
<reference evidence="32" key="1">
    <citation type="journal article" date="2019" name="Sci. Rep.">
        <title>Draft genome of Tanacetum cinerariifolium, the natural source of mosquito coil.</title>
        <authorList>
            <person name="Yamashiro T."/>
            <person name="Shiraishi A."/>
            <person name="Satake H."/>
            <person name="Nakayama K."/>
        </authorList>
    </citation>
    <scope>NUCLEOTIDE SEQUENCE</scope>
</reference>
<dbReference type="Gene3D" id="1.10.510.10">
    <property type="entry name" value="Transferase(Phosphotransferase) domain 1"/>
    <property type="match status" value="1"/>
</dbReference>
<dbReference type="SUPFAM" id="SSF52058">
    <property type="entry name" value="L domain-like"/>
    <property type="match status" value="1"/>
</dbReference>
<evidence type="ECO:0000256" key="15">
    <source>
        <dbReference type="ARBA" id="ARBA00022741"/>
    </source>
</evidence>
<evidence type="ECO:0000256" key="9">
    <source>
        <dbReference type="ARBA" id="ARBA00022527"/>
    </source>
</evidence>
<dbReference type="Gene3D" id="3.80.10.10">
    <property type="entry name" value="Ribonuclease Inhibitor"/>
    <property type="match status" value="4"/>
</dbReference>
<evidence type="ECO:0000256" key="6">
    <source>
        <dbReference type="ARBA" id="ARBA00012513"/>
    </source>
</evidence>
<evidence type="ECO:0000256" key="18">
    <source>
        <dbReference type="ARBA" id="ARBA00022840"/>
    </source>
</evidence>
<dbReference type="SUPFAM" id="SSF69645">
    <property type="entry name" value="Arp2/3 complex subunits"/>
    <property type="match status" value="2"/>
</dbReference>
<dbReference type="Gene3D" id="3.30.1460.20">
    <property type="match status" value="2"/>
</dbReference>
<evidence type="ECO:0000256" key="4">
    <source>
        <dbReference type="ARBA" id="ARBA00007192"/>
    </source>
</evidence>
<evidence type="ECO:0000256" key="23">
    <source>
        <dbReference type="ARBA" id="ARBA00023203"/>
    </source>
</evidence>
<dbReference type="InterPro" id="IPR034666">
    <property type="entry name" value="ARPC2/4"/>
</dbReference>
<accession>A0A6L2J4D4</accession>
<keyword evidence="9" id="KW-0723">Serine/threonine-protein kinase</keyword>
<name>A0A6L2J4D4_TANCI</name>
<feature type="domain" description="Protein kinase" evidence="31">
    <location>
        <begin position="999"/>
        <end position="1284"/>
    </location>
</feature>
<dbReference type="SUPFAM" id="SSF52047">
    <property type="entry name" value="RNI-like"/>
    <property type="match status" value="1"/>
</dbReference>
<evidence type="ECO:0000256" key="26">
    <source>
        <dbReference type="ARBA" id="ARBA00029755"/>
    </source>
</evidence>
<dbReference type="GO" id="GO:0034314">
    <property type="term" value="P:Arp2/3 complex-mediated actin nucleation"/>
    <property type="evidence" value="ECO:0007669"/>
    <property type="project" value="InterPro"/>
</dbReference>
<keyword evidence="24" id="KW-0206">Cytoskeleton</keyword>
<keyword evidence="22" id="KW-0325">Glycoprotein</keyword>
<dbReference type="GO" id="GO:0003779">
    <property type="term" value="F:actin binding"/>
    <property type="evidence" value="ECO:0007669"/>
    <property type="project" value="UniProtKB-KW"/>
</dbReference>
<dbReference type="EMBL" id="BKCJ010000295">
    <property type="protein sequence ID" value="GEU31879.1"/>
    <property type="molecule type" value="Genomic_DNA"/>
</dbReference>
<keyword evidence="12 30" id="KW-0812">Transmembrane</keyword>
<evidence type="ECO:0000256" key="2">
    <source>
        <dbReference type="ARBA" id="ARBA00004251"/>
    </source>
</evidence>
<dbReference type="GO" id="GO:0030154">
    <property type="term" value="P:cell differentiation"/>
    <property type="evidence" value="ECO:0007669"/>
    <property type="project" value="UniProtKB-KW"/>
</dbReference>
<dbReference type="FunFam" id="3.30.200.20:FF:000292">
    <property type="entry name" value="Leucine-rich repeat receptor-like serine/threonine-protein kinase BAM1"/>
    <property type="match status" value="1"/>
</dbReference>
<evidence type="ECO:0000256" key="14">
    <source>
        <dbReference type="ARBA" id="ARBA00022737"/>
    </source>
</evidence>
<dbReference type="FunFam" id="3.80.10.10:FF:000108">
    <property type="entry name" value="Leucine-rich repeat receptor-like serine/threonine-protein kinase BAM3"/>
    <property type="match status" value="1"/>
</dbReference>
<evidence type="ECO:0000256" key="13">
    <source>
        <dbReference type="ARBA" id="ARBA00022729"/>
    </source>
</evidence>
<keyword evidence="8" id="KW-0963">Cytoplasm</keyword>
<dbReference type="Pfam" id="PF13855">
    <property type="entry name" value="LRR_8"/>
    <property type="match status" value="1"/>
</dbReference>
<evidence type="ECO:0000256" key="20">
    <source>
        <dbReference type="ARBA" id="ARBA00023136"/>
    </source>
</evidence>
<dbReference type="GO" id="GO:0030041">
    <property type="term" value="P:actin filament polymerization"/>
    <property type="evidence" value="ECO:0007669"/>
    <property type="project" value="InterPro"/>
</dbReference>
<dbReference type="EC" id="2.7.11.1" evidence="6"/>
<dbReference type="GO" id="GO:0006952">
    <property type="term" value="P:defense response"/>
    <property type="evidence" value="ECO:0007669"/>
    <property type="project" value="UniProtKB-ARBA"/>
</dbReference>
<evidence type="ECO:0000256" key="8">
    <source>
        <dbReference type="ARBA" id="ARBA00022490"/>
    </source>
</evidence>
<dbReference type="SUPFAM" id="SSF56112">
    <property type="entry name" value="Protein kinase-like (PK-like)"/>
    <property type="match status" value="1"/>
</dbReference>
<evidence type="ECO:0000256" key="12">
    <source>
        <dbReference type="ARBA" id="ARBA00022692"/>
    </source>
</evidence>
<keyword evidence="21 32" id="KW-0675">Receptor</keyword>
<dbReference type="GO" id="GO:0033612">
    <property type="term" value="F:receptor serine/threonine kinase binding"/>
    <property type="evidence" value="ECO:0007669"/>
    <property type="project" value="TreeGrafter"/>
</dbReference>
<organism evidence="32">
    <name type="scientific">Tanacetum cinerariifolium</name>
    <name type="common">Dalmatian daisy</name>
    <name type="synonym">Chrysanthemum cinerariifolium</name>
    <dbReference type="NCBI Taxonomy" id="118510"/>
    <lineage>
        <taxon>Eukaryota</taxon>
        <taxon>Viridiplantae</taxon>
        <taxon>Streptophyta</taxon>
        <taxon>Embryophyta</taxon>
        <taxon>Tracheophyta</taxon>
        <taxon>Spermatophyta</taxon>
        <taxon>Magnoliopsida</taxon>
        <taxon>eudicotyledons</taxon>
        <taxon>Gunneridae</taxon>
        <taxon>Pentapetalae</taxon>
        <taxon>asterids</taxon>
        <taxon>campanulids</taxon>
        <taxon>Asterales</taxon>
        <taxon>Asteraceae</taxon>
        <taxon>Asteroideae</taxon>
        <taxon>Anthemideae</taxon>
        <taxon>Anthemidinae</taxon>
        <taxon>Tanacetum</taxon>
    </lineage>
</organism>
<dbReference type="Pfam" id="PF04045">
    <property type="entry name" value="P34-Arc"/>
    <property type="match status" value="1"/>
</dbReference>
<dbReference type="PANTHER" id="PTHR48056">
    <property type="entry name" value="LRR RECEPTOR-LIKE SERINE/THREONINE-PROTEIN KINASE-RELATED"/>
    <property type="match status" value="1"/>
</dbReference>
<dbReference type="PROSITE" id="PS51450">
    <property type="entry name" value="LRR"/>
    <property type="match status" value="2"/>
</dbReference>
<comment type="catalytic activity">
    <reaction evidence="27">
        <text>L-threonyl-[protein] + ATP = O-phospho-L-threonyl-[protein] + ADP + H(+)</text>
        <dbReference type="Rhea" id="RHEA:46608"/>
        <dbReference type="Rhea" id="RHEA-COMP:11060"/>
        <dbReference type="Rhea" id="RHEA-COMP:11605"/>
        <dbReference type="ChEBI" id="CHEBI:15378"/>
        <dbReference type="ChEBI" id="CHEBI:30013"/>
        <dbReference type="ChEBI" id="CHEBI:30616"/>
        <dbReference type="ChEBI" id="CHEBI:61977"/>
        <dbReference type="ChEBI" id="CHEBI:456216"/>
        <dbReference type="EC" id="2.7.11.1"/>
    </reaction>
</comment>
<dbReference type="InterPro" id="IPR007188">
    <property type="entry name" value="ARPC2"/>
</dbReference>
<keyword evidence="23" id="KW-0009">Actin-binding</keyword>
<feature type="transmembrane region" description="Helical" evidence="30">
    <location>
        <begin position="948"/>
        <end position="967"/>
    </location>
</feature>
<protein>
    <recommendedName>
        <fullName evidence="6">non-specific serine/threonine protein kinase</fullName>
        <ecNumber evidence="6">2.7.11.1</ecNumber>
    </recommendedName>
    <alternativeName>
        <fullName evidence="26">Arp2/3 complex 34 kDa subunit</fullName>
    </alternativeName>
</protein>
<keyword evidence="16 32" id="KW-0418">Kinase</keyword>
<evidence type="ECO:0000256" key="3">
    <source>
        <dbReference type="ARBA" id="ARBA00004316"/>
    </source>
</evidence>
<dbReference type="PANTHER" id="PTHR48056:SF52">
    <property type="entry name" value="PROTEIN KINASE DOMAIN-CONTAINING PROTEIN"/>
    <property type="match status" value="1"/>
</dbReference>
<evidence type="ECO:0000256" key="19">
    <source>
        <dbReference type="ARBA" id="ARBA00022989"/>
    </source>
</evidence>
<dbReference type="InterPro" id="IPR050647">
    <property type="entry name" value="Plant_LRR-RLKs"/>
</dbReference>
<dbReference type="InterPro" id="IPR011009">
    <property type="entry name" value="Kinase-like_dom_sf"/>
</dbReference>
<dbReference type="GO" id="GO:0004674">
    <property type="term" value="F:protein serine/threonine kinase activity"/>
    <property type="evidence" value="ECO:0007669"/>
    <property type="project" value="UniProtKB-KW"/>
</dbReference>
<evidence type="ECO:0000313" key="32">
    <source>
        <dbReference type="EMBL" id="GEU31879.1"/>
    </source>
</evidence>
<keyword evidence="7" id="KW-0217">Developmental protein</keyword>
<evidence type="ECO:0000256" key="5">
    <source>
        <dbReference type="ARBA" id="ARBA00008684"/>
    </source>
</evidence>
<evidence type="ECO:0000259" key="31">
    <source>
        <dbReference type="PROSITE" id="PS50011"/>
    </source>
</evidence>
<evidence type="ECO:0000256" key="29">
    <source>
        <dbReference type="ARBA" id="ARBA00056923"/>
    </source>
</evidence>
<evidence type="ECO:0000256" key="22">
    <source>
        <dbReference type="ARBA" id="ARBA00023180"/>
    </source>
</evidence>
<proteinExistence type="inferred from homology"/>
<comment type="similarity">
    <text evidence="4">Belongs to the ARPC2 family.</text>
</comment>
<dbReference type="InterPro" id="IPR013210">
    <property type="entry name" value="LRR_N_plant-typ"/>
</dbReference>